<name>A0A172Q517_9STRE</name>
<dbReference type="STRING" id="1811193.A0O21_00070"/>
<evidence type="ECO:0000313" key="3">
    <source>
        <dbReference type="EMBL" id="AND78525.1"/>
    </source>
</evidence>
<feature type="coiled-coil region" evidence="2">
    <location>
        <begin position="48"/>
        <end position="75"/>
    </location>
</feature>
<evidence type="ECO:0000313" key="6">
    <source>
        <dbReference type="Proteomes" id="UP000077317"/>
    </source>
</evidence>
<dbReference type="Gene3D" id="1.10.287.1060">
    <property type="entry name" value="ESAT-6-like"/>
    <property type="match status" value="1"/>
</dbReference>
<evidence type="ECO:0000313" key="4">
    <source>
        <dbReference type="EMBL" id="AND78538.1"/>
    </source>
</evidence>
<keyword evidence="2" id="KW-0175">Coiled coil</keyword>
<dbReference type="KEGG" id="spat:A0O21_00190"/>
<dbReference type="SUPFAM" id="SSF140453">
    <property type="entry name" value="EsxAB dimer-like"/>
    <property type="match status" value="1"/>
</dbReference>
<dbReference type="EMBL" id="CP014699">
    <property type="protein sequence ID" value="AND78525.1"/>
    <property type="molecule type" value="Genomic_DNA"/>
</dbReference>
<evidence type="ECO:0000256" key="2">
    <source>
        <dbReference type="SAM" id="Coils"/>
    </source>
</evidence>
<dbReference type="KEGG" id="spat:A0O21_00070"/>
<dbReference type="EMBL" id="CP014699">
    <property type="protein sequence ID" value="AND78549.1"/>
    <property type="molecule type" value="Genomic_DNA"/>
</dbReference>
<dbReference type="AlphaFoldDB" id="A0A172Q517"/>
<sequence>MAEVSLSPEELSSQASVYSTAVEQIETAIQAVERTNGEMQSHWNGQAYQAYLEQYNQLRSDVTKFEELLTSVNQQLTSYASVVSERDTSDAGQFTFQ</sequence>
<accession>A0A172Q517</accession>
<keyword evidence="6" id="KW-1185">Reference proteome</keyword>
<dbReference type="OrthoDB" id="4978934at2"/>
<reference evidence="6" key="2">
    <citation type="submission" date="2016-03" db="EMBL/GenBank/DDBJ databases">
        <title>Streptococcus antelopensis sp. nov., isolated from the feces of the Tibetan antelope (Pantholops hodgsonii) in Hoh Xil National Nature Reserve, Qinghai, China.</title>
        <authorList>
            <person name="Bai X."/>
        </authorList>
    </citation>
    <scope>NUCLEOTIDE SEQUENCE [LARGE SCALE GENOMIC DNA]</scope>
    <source>
        <strain evidence="6">TA 26</strain>
    </source>
</reference>
<dbReference type="InterPro" id="IPR036689">
    <property type="entry name" value="ESAT-6-like_sf"/>
</dbReference>
<dbReference type="RefSeq" id="WP_067059824.1">
    <property type="nucleotide sequence ID" value="NZ_CP014699.1"/>
</dbReference>
<dbReference type="InterPro" id="IPR010310">
    <property type="entry name" value="T7SS_ESAT-6-like"/>
</dbReference>
<dbReference type="Proteomes" id="UP000077317">
    <property type="component" value="Chromosome"/>
</dbReference>
<proteinExistence type="inferred from homology"/>
<evidence type="ECO:0000256" key="1">
    <source>
        <dbReference type="RuleBase" id="RU362001"/>
    </source>
</evidence>
<comment type="similarity">
    <text evidence="1">Belongs to the WXG100 family.</text>
</comment>
<dbReference type="EMBL" id="CP014699">
    <property type="protein sequence ID" value="AND78538.1"/>
    <property type="molecule type" value="Genomic_DNA"/>
</dbReference>
<organism evidence="5 6">
    <name type="scientific">Streptococcus pantholopis</name>
    <dbReference type="NCBI Taxonomy" id="1811193"/>
    <lineage>
        <taxon>Bacteria</taxon>
        <taxon>Bacillati</taxon>
        <taxon>Bacillota</taxon>
        <taxon>Bacilli</taxon>
        <taxon>Lactobacillales</taxon>
        <taxon>Streptococcaceae</taxon>
        <taxon>Streptococcus</taxon>
    </lineage>
</organism>
<dbReference type="NCBIfam" id="TIGR03930">
    <property type="entry name" value="WXG100_ESAT6"/>
    <property type="match status" value="1"/>
</dbReference>
<protein>
    <recommendedName>
        <fullName evidence="1">ESAT-6-like protein</fullName>
    </recommendedName>
</protein>
<evidence type="ECO:0000313" key="5">
    <source>
        <dbReference type="EMBL" id="AND78549.1"/>
    </source>
</evidence>
<dbReference type="KEGG" id="spat:A0O21_00135"/>
<dbReference type="Pfam" id="PF06013">
    <property type="entry name" value="WXG100"/>
    <property type="match status" value="1"/>
</dbReference>
<reference evidence="5 6" key="1">
    <citation type="journal article" date="2016" name="Int. J. Syst. Evol. Microbiol.">
        <title>Streptococcuspantholopis sp. nov., isolated from faeces of the Tibetan antelope (Pantholops hodgsonii).</title>
        <authorList>
            <person name="Bai X."/>
            <person name="Xiong Y."/>
            <person name="Lu S."/>
            <person name="Jin D."/>
            <person name="Lai X."/>
            <person name="Yang J."/>
            <person name="Niu L."/>
            <person name="Hu S."/>
            <person name="Meng X."/>
            <person name="Pu J."/>
            <person name="Ye C."/>
            <person name="Xu J."/>
        </authorList>
    </citation>
    <scope>NUCLEOTIDE SEQUENCE [LARGE SCALE GENOMIC DNA]</scope>
    <source>
        <strain evidence="5 6">TA 26</strain>
    </source>
</reference>
<gene>
    <name evidence="3" type="ORF">A0O21_00070</name>
    <name evidence="4" type="ORF">A0O21_00135</name>
    <name evidence="5" type="ORF">A0O21_00190</name>
</gene>